<dbReference type="AlphaFoldDB" id="A0A936TFQ6"/>
<sequence>MSFYTDRILPPIIDRVLSTGHVKKHRSHVIPGAVGTVVELGFGTGTNLEFYDVDAVDEVLAIDPASGARNRAAARISNWPKPVRWVALDGEHLPMEDASVDTVVAAFTLCTIPDVASALAEARRVLKPNGQLRYLEHGLHDDSRVAARQRLIEPVWKVFSGGCHLTRDPDELVREAGFELIESTRHTMPGPPITNALYEGVAVPAGHS</sequence>
<organism evidence="2 3">
    <name type="scientific">Candidatus Neomicrothrix subdominans</name>
    <dbReference type="NCBI Taxonomy" id="2954438"/>
    <lineage>
        <taxon>Bacteria</taxon>
        <taxon>Bacillati</taxon>
        <taxon>Actinomycetota</taxon>
        <taxon>Acidimicrobiia</taxon>
        <taxon>Acidimicrobiales</taxon>
        <taxon>Microthrixaceae</taxon>
        <taxon>Candidatus Neomicrothrix</taxon>
    </lineage>
</organism>
<dbReference type="EMBL" id="JADJZA010000008">
    <property type="protein sequence ID" value="MBK9298019.1"/>
    <property type="molecule type" value="Genomic_DNA"/>
</dbReference>
<protein>
    <submittedName>
        <fullName evidence="2">Class I SAM-dependent methyltransferase</fullName>
    </submittedName>
</protein>
<dbReference type="CDD" id="cd02440">
    <property type="entry name" value="AdoMet_MTases"/>
    <property type="match status" value="1"/>
</dbReference>
<dbReference type="SUPFAM" id="SSF53335">
    <property type="entry name" value="S-adenosyl-L-methionine-dependent methyltransferases"/>
    <property type="match status" value="1"/>
</dbReference>
<keyword evidence="2" id="KW-0489">Methyltransferase</keyword>
<accession>A0A936TFQ6</accession>
<dbReference type="Gene3D" id="3.40.50.150">
    <property type="entry name" value="Vaccinia Virus protein VP39"/>
    <property type="match status" value="1"/>
</dbReference>
<dbReference type="GO" id="GO:0008757">
    <property type="term" value="F:S-adenosylmethionine-dependent methyltransferase activity"/>
    <property type="evidence" value="ECO:0007669"/>
    <property type="project" value="InterPro"/>
</dbReference>
<feature type="domain" description="Methyltransferase type 11" evidence="1">
    <location>
        <begin position="39"/>
        <end position="132"/>
    </location>
</feature>
<dbReference type="InterPro" id="IPR052356">
    <property type="entry name" value="Thiol_S-MT"/>
</dbReference>
<keyword evidence="2" id="KW-0808">Transferase</keyword>
<evidence type="ECO:0000259" key="1">
    <source>
        <dbReference type="Pfam" id="PF08241"/>
    </source>
</evidence>
<gene>
    <name evidence="2" type="ORF">IPN02_14535</name>
</gene>
<evidence type="ECO:0000313" key="3">
    <source>
        <dbReference type="Proteomes" id="UP000727993"/>
    </source>
</evidence>
<reference evidence="2 3" key="1">
    <citation type="submission" date="2020-10" db="EMBL/GenBank/DDBJ databases">
        <title>Connecting structure to function with the recovery of over 1000 high-quality activated sludge metagenome-assembled genomes encoding full-length rRNA genes using long-read sequencing.</title>
        <authorList>
            <person name="Singleton C.M."/>
            <person name="Petriglieri F."/>
            <person name="Kristensen J.M."/>
            <person name="Kirkegaard R.H."/>
            <person name="Michaelsen T.Y."/>
            <person name="Andersen M.H."/>
            <person name="Karst S.M."/>
            <person name="Dueholm M.S."/>
            <person name="Nielsen P.H."/>
            <person name="Albertsen M."/>
        </authorList>
    </citation>
    <scope>NUCLEOTIDE SEQUENCE [LARGE SCALE GENOMIC DNA]</scope>
    <source>
        <strain evidence="2">Lyne_18-Q3-R50-59_MAXAC.006</strain>
    </source>
</reference>
<evidence type="ECO:0000313" key="2">
    <source>
        <dbReference type="EMBL" id="MBK9298019.1"/>
    </source>
</evidence>
<dbReference type="InterPro" id="IPR013216">
    <property type="entry name" value="Methyltransf_11"/>
</dbReference>
<dbReference type="InterPro" id="IPR029063">
    <property type="entry name" value="SAM-dependent_MTases_sf"/>
</dbReference>
<dbReference type="PANTHER" id="PTHR45036">
    <property type="entry name" value="METHYLTRANSFERASE LIKE 7B"/>
    <property type="match status" value="1"/>
</dbReference>
<comment type="caution">
    <text evidence="2">The sequence shown here is derived from an EMBL/GenBank/DDBJ whole genome shotgun (WGS) entry which is preliminary data.</text>
</comment>
<dbReference type="Proteomes" id="UP000727993">
    <property type="component" value="Unassembled WGS sequence"/>
</dbReference>
<proteinExistence type="predicted"/>
<dbReference type="GO" id="GO:0032259">
    <property type="term" value="P:methylation"/>
    <property type="evidence" value="ECO:0007669"/>
    <property type="project" value="UniProtKB-KW"/>
</dbReference>
<dbReference type="PANTHER" id="PTHR45036:SF1">
    <property type="entry name" value="METHYLTRANSFERASE LIKE 7A"/>
    <property type="match status" value="1"/>
</dbReference>
<dbReference type="Pfam" id="PF08241">
    <property type="entry name" value="Methyltransf_11"/>
    <property type="match status" value="1"/>
</dbReference>
<name>A0A936TFQ6_9ACTN</name>